<name>A0AA39TEN9_9AGAR</name>
<comment type="caution">
    <text evidence="1">The sequence shown here is derived from an EMBL/GenBank/DDBJ whole genome shotgun (WGS) entry which is preliminary data.</text>
</comment>
<protein>
    <submittedName>
        <fullName evidence="1">Uncharacterized protein</fullName>
    </submittedName>
</protein>
<organism evidence="1 2">
    <name type="scientific">Armillaria luteobubalina</name>
    <dbReference type="NCBI Taxonomy" id="153913"/>
    <lineage>
        <taxon>Eukaryota</taxon>
        <taxon>Fungi</taxon>
        <taxon>Dikarya</taxon>
        <taxon>Basidiomycota</taxon>
        <taxon>Agaricomycotina</taxon>
        <taxon>Agaricomycetes</taxon>
        <taxon>Agaricomycetidae</taxon>
        <taxon>Agaricales</taxon>
        <taxon>Marasmiineae</taxon>
        <taxon>Physalacriaceae</taxon>
        <taxon>Armillaria</taxon>
    </lineage>
</organism>
<evidence type="ECO:0000313" key="1">
    <source>
        <dbReference type="EMBL" id="KAK0484256.1"/>
    </source>
</evidence>
<dbReference type="Proteomes" id="UP001175228">
    <property type="component" value="Unassembled WGS sequence"/>
</dbReference>
<evidence type="ECO:0000313" key="2">
    <source>
        <dbReference type="Proteomes" id="UP001175228"/>
    </source>
</evidence>
<dbReference type="AlphaFoldDB" id="A0AA39TEN9"/>
<sequence length="62" mass="7179">VHKLTFKIIHSSTILLKWKIIVTELKLAEKILPQDVSTCWNSTFDMLNMALGYKMAIKEMRG</sequence>
<reference evidence="1" key="1">
    <citation type="submission" date="2023-06" db="EMBL/GenBank/DDBJ databases">
        <authorList>
            <consortium name="Lawrence Berkeley National Laboratory"/>
            <person name="Ahrendt S."/>
            <person name="Sahu N."/>
            <person name="Indic B."/>
            <person name="Wong-Bajracharya J."/>
            <person name="Merenyi Z."/>
            <person name="Ke H.-M."/>
            <person name="Monk M."/>
            <person name="Kocsube S."/>
            <person name="Drula E."/>
            <person name="Lipzen A."/>
            <person name="Balint B."/>
            <person name="Henrissat B."/>
            <person name="Andreopoulos B."/>
            <person name="Martin F.M."/>
            <person name="Harder C.B."/>
            <person name="Rigling D."/>
            <person name="Ford K.L."/>
            <person name="Foster G.D."/>
            <person name="Pangilinan J."/>
            <person name="Papanicolaou A."/>
            <person name="Barry K."/>
            <person name="LaButti K."/>
            <person name="Viragh M."/>
            <person name="Koriabine M."/>
            <person name="Yan M."/>
            <person name="Riley R."/>
            <person name="Champramary S."/>
            <person name="Plett K.L."/>
            <person name="Tsai I.J."/>
            <person name="Slot J."/>
            <person name="Sipos G."/>
            <person name="Plett J."/>
            <person name="Nagy L.G."/>
            <person name="Grigoriev I.V."/>
        </authorList>
    </citation>
    <scope>NUCLEOTIDE SEQUENCE</scope>
    <source>
        <strain evidence="1">HWK02</strain>
    </source>
</reference>
<gene>
    <name evidence="1" type="ORF">EDD18DRAFT_1083995</name>
</gene>
<dbReference type="EMBL" id="JAUEPU010000056">
    <property type="protein sequence ID" value="KAK0484256.1"/>
    <property type="molecule type" value="Genomic_DNA"/>
</dbReference>
<feature type="non-terminal residue" evidence="1">
    <location>
        <position position="1"/>
    </location>
</feature>
<keyword evidence="2" id="KW-1185">Reference proteome</keyword>
<accession>A0AA39TEN9</accession>
<proteinExistence type="predicted"/>